<dbReference type="GO" id="GO:0003677">
    <property type="term" value="F:DNA binding"/>
    <property type="evidence" value="ECO:0007669"/>
    <property type="project" value="UniProtKB-KW"/>
</dbReference>
<dbReference type="OrthoDB" id="597977at2"/>
<dbReference type="RefSeq" id="WP_134842912.1">
    <property type="nucleotide sequence ID" value="NZ_SGVY01000007.1"/>
</dbReference>
<dbReference type="InterPro" id="IPR010093">
    <property type="entry name" value="SinI_DNA-bd"/>
</dbReference>
<dbReference type="Pfam" id="PF12728">
    <property type="entry name" value="HTH_17"/>
    <property type="match status" value="1"/>
</dbReference>
<evidence type="ECO:0000313" key="2">
    <source>
        <dbReference type="EMBL" id="TFH83313.1"/>
    </source>
</evidence>
<protein>
    <submittedName>
        <fullName evidence="2">DNA-binding protein</fullName>
    </submittedName>
</protein>
<evidence type="ECO:0000259" key="1">
    <source>
        <dbReference type="Pfam" id="PF12728"/>
    </source>
</evidence>
<keyword evidence="2" id="KW-0238">DNA-binding</keyword>
<reference evidence="2 3" key="1">
    <citation type="submission" date="2019-02" db="EMBL/GenBank/DDBJ databases">
        <title>Draft Genome Sequence of the Prevotella sp. BCRC 81118, Isolated from Human Feces.</title>
        <authorList>
            <person name="Huang C.-H."/>
        </authorList>
    </citation>
    <scope>NUCLEOTIDE SEQUENCE [LARGE SCALE GENOMIC DNA]</scope>
    <source>
        <strain evidence="2 3">BCRC 81118</strain>
    </source>
</reference>
<name>A0A4Y8VSK4_9BACT</name>
<dbReference type="NCBIfam" id="TIGR01764">
    <property type="entry name" value="excise"/>
    <property type="match status" value="1"/>
</dbReference>
<organism evidence="2 3">
    <name type="scientific">Segatella hominis</name>
    <dbReference type="NCBI Taxonomy" id="2518605"/>
    <lineage>
        <taxon>Bacteria</taxon>
        <taxon>Pseudomonadati</taxon>
        <taxon>Bacteroidota</taxon>
        <taxon>Bacteroidia</taxon>
        <taxon>Bacteroidales</taxon>
        <taxon>Prevotellaceae</taxon>
        <taxon>Segatella</taxon>
    </lineage>
</organism>
<feature type="domain" description="Helix-turn-helix" evidence="1">
    <location>
        <begin position="50"/>
        <end position="99"/>
    </location>
</feature>
<dbReference type="InterPro" id="IPR041657">
    <property type="entry name" value="HTH_17"/>
</dbReference>
<keyword evidence="3" id="KW-1185">Reference proteome</keyword>
<dbReference type="EMBL" id="SGVY01000007">
    <property type="protein sequence ID" value="TFH83313.1"/>
    <property type="molecule type" value="Genomic_DNA"/>
</dbReference>
<dbReference type="Proteomes" id="UP000297872">
    <property type="component" value="Unassembled WGS sequence"/>
</dbReference>
<comment type="caution">
    <text evidence="2">The sequence shown here is derived from an EMBL/GenBank/DDBJ whole genome shotgun (WGS) entry which is preliminary data.</text>
</comment>
<dbReference type="GeneID" id="302994528"/>
<gene>
    <name evidence="2" type="ORF">EXN75_04350</name>
</gene>
<evidence type="ECO:0000313" key="3">
    <source>
        <dbReference type="Proteomes" id="UP000297872"/>
    </source>
</evidence>
<dbReference type="AlphaFoldDB" id="A0A4Y8VSK4"/>
<accession>A0A4Y8VSK4</accession>
<sequence>MLNNRTTFMERLNDRVTAIETLLQKLEPIEGLLERLTLLEENIYTTKNVLTFMEACVYLGISESLLYKLTSSKEIPHYKPRGKMLYFDKTELDAWLKQNNVPTLGNIIGDEGCGMGREEANAASEEEQKKNKRVPYFARVRYSKRNKQ</sequence>
<proteinExistence type="predicted"/>